<reference evidence="1 2" key="1">
    <citation type="submission" date="2017-11" db="EMBL/GenBank/DDBJ databases">
        <title>Genomic Encyclopedia of Archaeal and Bacterial Type Strains, Phase II (KMG-II): From Individual Species to Whole Genera.</title>
        <authorList>
            <person name="Goeker M."/>
        </authorList>
    </citation>
    <scope>NUCLEOTIDE SEQUENCE [LARGE SCALE GENOMIC DNA]</scope>
    <source>
        <strain evidence="1 2">DSM 29128</strain>
    </source>
</reference>
<dbReference type="Gene3D" id="3.30.10.10">
    <property type="entry name" value="Trypsin Inhibitor V, subunit A"/>
    <property type="match status" value="1"/>
</dbReference>
<protein>
    <submittedName>
        <fullName evidence="1">Peptidase inhibitor I78 family protein</fullName>
    </submittedName>
</protein>
<comment type="caution">
    <text evidence="1">The sequence shown here is derived from an EMBL/GenBank/DDBJ whole genome shotgun (WGS) entry which is preliminary data.</text>
</comment>
<accession>A0A2M8W670</accession>
<dbReference type="OrthoDB" id="8724542at2"/>
<dbReference type="RefSeq" id="WP_100368708.1">
    <property type="nucleotide sequence ID" value="NZ_PGTY01000002.1"/>
</dbReference>
<dbReference type="AlphaFoldDB" id="A0A2M8W670"/>
<dbReference type="PANTHER" id="PTHR39600">
    <property type="entry name" value="PEPTIDASE INHIBITOR I78 FAMILY PROTEIN"/>
    <property type="match status" value="1"/>
</dbReference>
<organism evidence="1 2">
    <name type="scientific">Yoonia maricola</name>
    <dbReference type="NCBI Taxonomy" id="420999"/>
    <lineage>
        <taxon>Bacteria</taxon>
        <taxon>Pseudomonadati</taxon>
        <taxon>Pseudomonadota</taxon>
        <taxon>Alphaproteobacteria</taxon>
        <taxon>Rhodobacterales</taxon>
        <taxon>Paracoccaceae</taxon>
        <taxon>Yoonia</taxon>
    </lineage>
</organism>
<dbReference type="PANTHER" id="PTHR39600:SF1">
    <property type="entry name" value="PEPTIDASE INHIBITOR I78 FAMILY PROTEIN"/>
    <property type="match status" value="1"/>
</dbReference>
<gene>
    <name evidence="1" type="ORF">BC777_2789</name>
</gene>
<keyword evidence="2" id="KW-1185">Reference proteome</keyword>
<sequence>MKRILALIALAGCTAAEPPLPPQLEDTCGAAAFADLIGQDATALERTLVLGPVRLIRPGDVVTMDFRPDRVNFKINDTETIQSIDCG</sequence>
<name>A0A2M8W670_9RHOB</name>
<dbReference type="Pfam" id="PF11720">
    <property type="entry name" value="Inhibitor_I78"/>
    <property type="match status" value="1"/>
</dbReference>
<dbReference type="Proteomes" id="UP000228531">
    <property type="component" value="Unassembled WGS sequence"/>
</dbReference>
<dbReference type="InterPro" id="IPR021719">
    <property type="entry name" value="Prot_inh_I78"/>
</dbReference>
<evidence type="ECO:0000313" key="1">
    <source>
        <dbReference type="EMBL" id="PJI86420.1"/>
    </source>
</evidence>
<dbReference type="EMBL" id="PGTY01000002">
    <property type="protein sequence ID" value="PJI86420.1"/>
    <property type="molecule type" value="Genomic_DNA"/>
</dbReference>
<evidence type="ECO:0000313" key="2">
    <source>
        <dbReference type="Proteomes" id="UP000228531"/>
    </source>
</evidence>
<proteinExistence type="predicted"/>